<dbReference type="Proteomes" id="UP001597063">
    <property type="component" value="Unassembled WGS sequence"/>
</dbReference>
<protein>
    <submittedName>
        <fullName evidence="2">DUF2306 domain-containing protein</fullName>
    </submittedName>
</protein>
<organism evidence="2 3">
    <name type="scientific">Actinomadura fibrosa</name>
    <dbReference type="NCBI Taxonomy" id="111802"/>
    <lineage>
        <taxon>Bacteria</taxon>
        <taxon>Bacillati</taxon>
        <taxon>Actinomycetota</taxon>
        <taxon>Actinomycetes</taxon>
        <taxon>Streptosporangiales</taxon>
        <taxon>Thermomonosporaceae</taxon>
        <taxon>Actinomadura</taxon>
    </lineage>
</organism>
<accession>A0ABW2Y2A1</accession>
<dbReference type="Pfam" id="PF10067">
    <property type="entry name" value="DUF2306"/>
    <property type="match status" value="1"/>
</dbReference>
<proteinExistence type="predicted"/>
<feature type="transmembrane region" description="Helical" evidence="1">
    <location>
        <begin position="164"/>
        <end position="183"/>
    </location>
</feature>
<keyword evidence="1" id="KW-0812">Transmembrane</keyword>
<dbReference type="EMBL" id="JBHTGP010000038">
    <property type="protein sequence ID" value="MFD0692217.1"/>
    <property type="molecule type" value="Genomic_DNA"/>
</dbReference>
<dbReference type="InterPro" id="IPR018750">
    <property type="entry name" value="DUF2306_membrane"/>
</dbReference>
<comment type="caution">
    <text evidence="2">The sequence shown here is derived from an EMBL/GenBank/DDBJ whole genome shotgun (WGS) entry which is preliminary data.</text>
</comment>
<feature type="transmembrane region" description="Helical" evidence="1">
    <location>
        <begin position="95"/>
        <end position="114"/>
    </location>
</feature>
<keyword evidence="1" id="KW-1133">Transmembrane helix</keyword>
<sequence length="200" mass="22647">MAVVVLWVLWFLAYTLPKYVPRLFDPQIAAVRSLHGGAGILALVGAVPQMWPGLRDRHPAFHRWNGRVYVFGGVLPGSLMLFGTLFAIGRPDTTASFFWGVVWLSTTAAAWRAIRRRRYAEHRRWMAYSVAITLVAATNAGLVVASPRLTWLVSTPVLLDTLDWLPWVLHLLIAHWLVTRRPAAPRPAGRRRVSRSPRRR</sequence>
<feature type="transmembrane region" description="Helical" evidence="1">
    <location>
        <begin position="126"/>
        <end position="144"/>
    </location>
</feature>
<name>A0ABW2Y2A1_9ACTN</name>
<feature type="transmembrane region" description="Helical" evidence="1">
    <location>
        <begin position="27"/>
        <end position="47"/>
    </location>
</feature>
<feature type="transmembrane region" description="Helical" evidence="1">
    <location>
        <begin position="68"/>
        <end position="89"/>
    </location>
</feature>
<keyword evidence="3" id="KW-1185">Reference proteome</keyword>
<reference evidence="3" key="1">
    <citation type="journal article" date="2019" name="Int. J. Syst. Evol. Microbiol.">
        <title>The Global Catalogue of Microorganisms (GCM) 10K type strain sequencing project: providing services to taxonomists for standard genome sequencing and annotation.</title>
        <authorList>
            <consortium name="The Broad Institute Genomics Platform"/>
            <consortium name="The Broad Institute Genome Sequencing Center for Infectious Disease"/>
            <person name="Wu L."/>
            <person name="Ma J."/>
        </authorList>
    </citation>
    <scope>NUCLEOTIDE SEQUENCE [LARGE SCALE GENOMIC DNA]</scope>
    <source>
        <strain evidence="3">JCM 9371</strain>
    </source>
</reference>
<keyword evidence="1" id="KW-0472">Membrane</keyword>
<evidence type="ECO:0000313" key="3">
    <source>
        <dbReference type="Proteomes" id="UP001597063"/>
    </source>
</evidence>
<gene>
    <name evidence="2" type="ORF">ACFQZM_47560</name>
</gene>
<evidence type="ECO:0000256" key="1">
    <source>
        <dbReference type="SAM" id="Phobius"/>
    </source>
</evidence>
<dbReference type="RefSeq" id="WP_131763340.1">
    <property type="nucleotide sequence ID" value="NZ_CAACUY010000322.1"/>
</dbReference>
<evidence type="ECO:0000313" key="2">
    <source>
        <dbReference type="EMBL" id="MFD0692217.1"/>
    </source>
</evidence>